<dbReference type="STRING" id="1792290.MSP8886_03663"/>
<dbReference type="PANTHER" id="PTHR32089">
    <property type="entry name" value="METHYL-ACCEPTING CHEMOTAXIS PROTEIN MCPB"/>
    <property type="match status" value="1"/>
</dbReference>
<dbReference type="InterPro" id="IPR003660">
    <property type="entry name" value="HAMP_dom"/>
</dbReference>
<proteinExistence type="inferred from homology"/>
<dbReference type="GO" id="GO:0016020">
    <property type="term" value="C:membrane"/>
    <property type="evidence" value="ECO:0007669"/>
    <property type="project" value="UniProtKB-SubCell"/>
</dbReference>
<feature type="transmembrane region" description="Helical" evidence="5">
    <location>
        <begin position="306"/>
        <end position="326"/>
    </location>
</feature>
<dbReference type="GO" id="GO:0004888">
    <property type="term" value="F:transmembrane signaling receptor activity"/>
    <property type="evidence" value="ECO:0007669"/>
    <property type="project" value="InterPro"/>
</dbReference>
<accession>A0A1A8TTG3</accession>
<dbReference type="Proteomes" id="UP000092544">
    <property type="component" value="Unassembled WGS sequence"/>
</dbReference>
<comment type="similarity">
    <text evidence="3">Belongs to the methyl-accepting chemotaxis (MCP) protein family.</text>
</comment>
<sequence>MSLSVIQRILVGFGGLLALLLIVATAGFIGLEKVESGLEQATGNIANINKISNQINQNLAKADTTVLQYLLSRSPKTLKQLKTSFEDSKKKIQTLFNSTSEQVQDYPNLVNILKQSKVEVAAFYQFTDMAFKNHERMLKLQAKIPDGKFDLKDDISYLLDNLNTIKKNHPNEQKGFAASYLIDQFESLKASISDYFDSTNLKNMLALKQTMAKNFSSMGQNLTYLDDSDSSDSVKQVKQEVLGDDSVVENYYHFISLDQQSESIASKLVDKMDVISGLSKQTIDMTEQLREAAKDSAKQAAYFSKLFMAVVVLVSVLIAVLITLWVSRSIRKPLASVMLVLGKISDGDFTQRSQVSSKDEFGELSRWVNQLVTKLQSVMQDVNKAANDVADSAERNVRIASETKMLMNTQSDRSSNIATAMTEMLATVQDVAKNAEITLNQVQEVDTLAVESRNNMSSNIHEVEQLVAQLESSEGVVNELDEHSKNIGKILEVIQDIAEQTNLLALNAAIEAARAGEQGRGFAVVADEVRSLANRTHTSTEEIQSVISLLQGGVSKTVAAMQESKDKAYSSVKETRMVGEALDTLQTRMVEVRDLSTQIATAAEQQSLVAQDINKSVHEISAMSEEATKSADLSEKDSEQLFDLSSNTKQLLAQFKIEP</sequence>
<dbReference type="Gene3D" id="6.10.340.10">
    <property type="match status" value="1"/>
</dbReference>
<keyword evidence="5" id="KW-0472">Membrane</keyword>
<dbReference type="Pfam" id="PF00672">
    <property type="entry name" value="HAMP"/>
    <property type="match status" value="1"/>
</dbReference>
<organism evidence="8 9">
    <name type="scientific">Marinomonas spartinae</name>
    <dbReference type="NCBI Taxonomy" id="1792290"/>
    <lineage>
        <taxon>Bacteria</taxon>
        <taxon>Pseudomonadati</taxon>
        <taxon>Pseudomonadota</taxon>
        <taxon>Gammaproteobacteria</taxon>
        <taxon>Oceanospirillales</taxon>
        <taxon>Oceanospirillaceae</taxon>
        <taxon>Marinomonas</taxon>
    </lineage>
</organism>
<dbReference type="SMART" id="SM00283">
    <property type="entry name" value="MA"/>
    <property type="match status" value="1"/>
</dbReference>
<evidence type="ECO:0000256" key="4">
    <source>
        <dbReference type="PROSITE-ProRule" id="PRU00284"/>
    </source>
</evidence>
<evidence type="ECO:0000256" key="3">
    <source>
        <dbReference type="ARBA" id="ARBA00029447"/>
    </source>
</evidence>
<gene>
    <name evidence="8" type="primary">mcpS_4</name>
    <name evidence="8" type="ORF">MSP8886_03663</name>
</gene>
<dbReference type="CDD" id="cd06225">
    <property type="entry name" value="HAMP"/>
    <property type="match status" value="1"/>
</dbReference>
<keyword evidence="9" id="KW-1185">Reference proteome</keyword>
<dbReference type="InterPro" id="IPR004090">
    <property type="entry name" value="Chemotax_Me-accpt_rcpt"/>
</dbReference>
<dbReference type="GO" id="GO:0007165">
    <property type="term" value="P:signal transduction"/>
    <property type="evidence" value="ECO:0007669"/>
    <property type="project" value="UniProtKB-KW"/>
</dbReference>
<dbReference type="InterPro" id="IPR024478">
    <property type="entry name" value="HlyB_4HB_MCP"/>
</dbReference>
<keyword evidence="5" id="KW-1133">Transmembrane helix</keyword>
<dbReference type="RefSeq" id="WP_067019179.1">
    <property type="nucleotide sequence ID" value="NZ_FLOB01000012.1"/>
</dbReference>
<dbReference type="EMBL" id="FLOB01000012">
    <property type="protein sequence ID" value="SBS36343.1"/>
    <property type="molecule type" value="Genomic_DNA"/>
</dbReference>
<dbReference type="CDD" id="cd11386">
    <property type="entry name" value="MCP_signal"/>
    <property type="match status" value="1"/>
</dbReference>
<keyword evidence="5" id="KW-0812">Transmembrane</keyword>
<dbReference type="SUPFAM" id="SSF58104">
    <property type="entry name" value="Methyl-accepting chemotaxis protein (MCP) signaling domain"/>
    <property type="match status" value="1"/>
</dbReference>
<evidence type="ECO:0000256" key="1">
    <source>
        <dbReference type="ARBA" id="ARBA00004370"/>
    </source>
</evidence>
<dbReference type="PRINTS" id="PR00260">
    <property type="entry name" value="CHEMTRNSDUCR"/>
</dbReference>
<dbReference type="PROSITE" id="PS50885">
    <property type="entry name" value="HAMP"/>
    <property type="match status" value="1"/>
</dbReference>
<dbReference type="AlphaFoldDB" id="A0A1A8TTG3"/>
<dbReference type="PROSITE" id="PS50111">
    <property type="entry name" value="CHEMOTAXIS_TRANSDUC_2"/>
    <property type="match status" value="1"/>
</dbReference>
<evidence type="ECO:0000313" key="8">
    <source>
        <dbReference type="EMBL" id="SBS36343.1"/>
    </source>
</evidence>
<evidence type="ECO:0000259" key="6">
    <source>
        <dbReference type="PROSITE" id="PS50111"/>
    </source>
</evidence>
<dbReference type="Pfam" id="PF12729">
    <property type="entry name" value="4HB_MCP_1"/>
    <property type="match status" value="1"/>
</dbReference>
<dbReference type="OrthoDB" id="5693655at2"/>
<dbReference type="GO" id="GO:0006935">
    <property type="term" value="P:chemotaxis"/>
    <property type="evidence" value="ECO:0007669"/>
    <property type="project" value="InterPro"/>
</dbReference>
<keyword evidence="2 4" id="KW-0807">Transducer</keyword>
<dbReference type="SMART" id="SM00304">
    <property type="entry name" value="HAMP"/>
    <property type="match status" value="1"/>
</dbReference>
<dbReference type="Pfam" id="PF00015">
    <property type="entry name" value="MCPsignal"/>
    <property type="match status" value="1"/>
</dbReference>
<protein>
    <submittedName>
        <fullName evidence="8">Methyl-accepting chemotaxis protein McpS</fullName>
    </submittedName>
</protein>
<comment type="subcellular location">
    <subcellularLocation>
        <location evidence="1">Membrane</location>
    </subcellularLocation>
</comment>
<evidence type="ECO:0000259" key="7">
    <source>
        <dbReference type="PROSITE" id="PS50885"/>
    </source>
</evidence>
<evidence type="ECO:0000313" key="9">
    <source>
        <dbReference type="Proteomes" id="UP000092544"/>
    </source>
</evidence>
<dbReference type="Gene3D" id="1.10.287.950">
    <property type="entry name" value="Methyl-accepting chemotaxis protein"/>
    <property type="match status" value="1"/>
</dbReference>
<dbReference type="PANTHER" id="PTHR32089:SF70">
    <property type="entry name" value="ENERGY TAXIS MODULATING METHYL ACCEPTING SENSORY TRANSDUCER"/>
    <property type="match status" value="1"/>
</dbReference>
<dbReference type="FunFam" id="1.10.287.950:FF:000001">
    <property type="entry name" value="Methyl-accepting chemotaxis sensory transducer"/>
    <property type="match status" value="1"/>
</dbReference>
<feature type="domain" description="Methyl-accepting transducer" evidence="6">
    <location>
        <begin position="385"/>
        <end position="621"/>
    </location>
</feature>
<reference evidence="8 9" key="1">
    <citation type="submission" date="2016-06" db="EMBL/GenBank/DDBJ databases">
        <authorList>
            <person name="Kjaerup R.B."/>
            <person name="Dalgaard T.S."/>
            <person name="Juul-Madsen H.R."/>
        </authorList>
    </citation>
    <scope>NUCLEOTIDE SEQUENCE [LARGE SCALE GENOMIC DNA]</scope>
    <source>
        <strain evidence="8 9">CECT 8886</strain>
    </source>
</reference>
<name>A0A1A8TTG3_9GAMM</name>
<feature type="domain" description="HAMP" evidence="7">
    <location>
        <begin position="328"/>
        <end position="380"/>
    </location>
</feature>
<evidence type="ECO:0000256" key="2">
    <source>
        <dbReference type="ARBA" id="ARBA00023224"/>
    </source>
</evidence>
<dbReference type="InterPro" id="IPR004089">
    <property type="entry name" value="MCPsignal_dom"/>
</dbReference>
<evidence type="ECO:0000256" key="5">
    <source>
        <dbReference type="SAM" id="Phobius"/>
    </source>
</evidence>